<accession>M5FVU8</accession>
<keyword evidence="2" id="KW-1185">Reference proteome</keyword>
<evidence type="ECO:0008006" key="3">
    <source>
        <dbReference type="Google" id="ProtNLM"/>
    </source>
</evidence>
<organism evidence="1 2">
    <name type="scientific">Dacryopinax primogenitus (strain DJM 731)</name>
    <name type="common">Brown rot fungus</name>
    <dbReference type="NCBI Taxonomy" id="1858805"/>
    <lineage>
        <taxon>Eukaryota</taxon>
        <taxon>Fungi</taxon>
        <taxon>Dikarya</taxon>
        <taxon>Basidiomycota</taxon>
        <taxon>Agaricomycotina</taxon>
        <taxon>Dacrymycetes</taxon>
        <taxon>Dacrymycetales</taxon>
        <taxon>Dacrymycetaceae</taxon>
        <taxon>Dacryopinax</taxon>
    </lineage>
</organism>
<evidence type="ECO:0000313" key="2">
    <source>
        <dbReference type="Proteomes" id="UP000030653"/>
    </source>
</evidence>
<dbReference type="HOGENOM" id="CLU_1147166_0_0_1"/>
<sequence length="242" mass="27410">MSPCQSPCKLPFDVLEQIIPLVTDPHTLIQLCLVSPMMGELAAKQLYKSILLDNVLTIIKLHRTLAGNTFLSSQVSSLTLDIRVTFEENRRAPRQVMERAGGQLTQRDICGKWVMQAPAYLRLLFRTIGQMRNLRKIATIEFIGFAEVSTAFFACLCHLRPGLFSLKFDSILPCEINLNDLLSSQPRLEELEFIIYHDRIHDSRYLGQITANSAPGLRRIACESYLVSSIVPGRPIEEFGRF</sequence>
<gene>
    <name evidence="1" type="ORF">DACRYDRAFT_117908</name>
</gene>
<dbReference type="RefSeq" id="XP_040626627.1">
    <property type="nucleotide sequence ID" value="XM_040770490.1"/>
</dbReference>
<dbReference type="EMBL" id="JH795869">
    <property type="protein sequence ID" value="EJT99729.1"/>
    <property type="molecule type" value="Genomic_DNA"/>
</dbReference>
<dbReference type="OrthoDB" id="2746474at2759"/>
<dbReference type="Proteomes" id="UP000030653">
    <property type="component" value="Unassembled WGS sequence"/>
</dbReference>
<proteinExistence type="predicted"/>
<protein>
    <recommendedName>
        <fullName evidence="3">F-box domain-containing protein</fullName>
    </recommendedName>
</protein>
<evidence type="ECO:0000313" key="1">
    <source>
        <dbReference type="EMBL" id="EJT99729.1"/>
    </source>
</evidence>
<reference evidence="1 2" key="1">
    <citation type="journal article" date="2012" name="Science">
        <title>The Paleozoic origin of enzymatic lignin decomposition reconstructed from 31 fungal genomes.</title>
        <authorList>
            <person name="Floudas D."/>
            <person name="Binder M."/>
            <person name="Riley R."/>
            <person name="Barry K."/>
            <person name="Blanchette R.A."/>
            <person name="Henrissat B."/>
            <person name="Martinez A.T."/>
            <person name="Otillar R."/>
            <person name="Spatafora J.W."/>
            <person name="Yadav J.S."/>
            <person name="Aerts A."/>
            <person name="Benoit I."/>
            <person name="Boyd A."/>
            <person name="Carlson A."/>
            <person name="Copeland A."/>
            <person name="Coutinho P.M."/>
            <person name="de Vries R.P."/>
            <person name="Ferreira P."/>
            <person name="Findley K."/>
            <person name="Foster B."/>
            <person name="Gaskell J."/>
            <person name="Glotzer D."/>
            <person name="Gorecki P."/>
            <person name="Heitman J."/>
            <person name="Hesse C."/>
            <person name="Hori C."/>
            <person name="Igarashi K."/>
            <person name="Jurgens J.A."/>
            <person name="Kallen N."/>
            <person name="Kersten P."/>
            <person name="Kohler A."/>
            <person name="Kuees U."/>
            <person name="Kumar T.K.A."/>
            <person name="Kuo A."/>
            <person name="LaButti K."/>
            <person name="Larrondo L.F."/>
            <person name="Lindquist E."/>
            <person name="Ling A."/>
            <person name="Lombard V."/>
            <person name="Lucas S."/>
            <person name="Lundell T."/>
            <person name="Martin R."/>
            <person name="McLaughlin D.J."/>
            <person name="Morgenstern I."/>
            <person name="Morin E."/>
            <person name="Murat C."/>
            <person name="Nagy L.G."/>
            <person name="Nolan M."/>
            <person name="Ohm R.A."/>
            <person name="Patyshakuliyeva A."/>
            <person name="Rokas A."/>
            <person name="Ruiz-Duenas F.J."/>
            <person name="Sabat G."/>
            <person name="Salamov A."/>
            <person name="Samejima M."/>
            <person name="Schmutz J."/>
            <person name="Slot J.C."/>
            <person name="St John F."/>
            <person name="Stenlid J."/>
            <person name="Sun H."/>
            <person name="Sun S."/>
            <person name="Syed K."/>
            <person name="Tsang A."/>
            <person name="Wiebenga A."/>
            <person name="Young D."/>
            <person name="Pisabarro A."/>
            <person name="Eastwood D.C."/>
            <person name="Martin F."/>
            <person name="Cullen D."/>
            <person name="Grigoriev I.V."/>
            <person name="Hibbett D.S."/>
        </authorList>
    </citation>
    <scope>NUCLEOTIDE SEQUENCE [LARGE SCALE GENOMIC DNA]</scope>
    <source>
        <strain evidence="1 2">DJM-731 SS1</strain>
    </source>
</reference>
<dbReference type="GeneID" id="63685552"/>
<name>M5FVU8_DACPD</name>
<dbReference type="AlphaFoldDB" id="M5FVU8"/>